<dbReference type="FunFam" id="3.30.40.10:FF:000442">
    <property type="entry name" value="RING-type E3 ubiquitin transferase"/>
    <property type="match status" value="1"/>
</dbReference>
<keyword evidence="9" id="KW-1185">Reference proteome</keyword>
<dbReference type="InterPro" id="IPR016024">
    <property type="entry name" value="ARM-type_fold"/>
</dbReference>
<dbReference type="EC" id="2.3.2.27" evidence="5"/>
<keyword evidence="3 5" id="KW-0808">Transferase</keyword>
<feature type="region of interest" description="Disordered" evidence="6">
    <location>
        <begin position="1"/>
        <end position="21"/>
    </location>
</feature>
<dbReference type="SUPFAM" id="SSF57850">
    <property type="entry name" value="RING/U-box"/>
    <property type="match status" value="1"/>
</dbReference>
<evidence type="ECO:0000256" key="4">
    <source>
        <dbReference type="ARBA" id="ARBA00022786"/>
    </source>
</evidence>
<evidence type="ECO:0000313" key="8">
    <source>
        <dbReference type="EMBL" id="KAK9706580.1"/>
    </source>
</evidence>
<dbReference type="GO" id="GO:0016567">
    <property type="term" value="P:protein ubiquitination"/>
    <property type="evidence" value="ECO:0007669"/>
    <property type="project" value="UniProtKB-UniRule"/>
</dbReference>
<dbReference type="Pfam" id="PF25598">
    <property type="entry name" value="ARM_PUB"/>
    <property type="match status" value="1"/>
</dbReference>
<dbReference type="PROSITE" id="PS51698">
    <property type="entry name" value="U_BOX"/>
    <property type="match status" value="1"/>
</dbReference>
<evidence type="ECO:0000256" key="3">
    <source>
        <dbReference type="ARBA" id="ARBA00022679"/>
    </source>
</evidence>
<evidence type="ECO:0000256" key="6">
    <source>
        <dbReference type="SAM" id="MobiDB-lite"/>
    </source>
</evidence>
<dbReference type="Pfam" id="PF04564">
    <property type="entry name" value="U-box"/>
    <property type="match status" value="1"/>
</dbReference>
<evidence type="ECO:0000256" key="1">
    <source>
        <dbReference type="ARBA" id="ARBA00000900"/>
    </source>
</evidence>
<dbReference type="InterPro" id="IPR058678">
    <property type="entry name" value="ARM_PUB"/>
</dbReference>
<comment type="catalytic activity">
    <reaction evidence="1 5">
        <text>S-ubiquitinyl-[E2 ubiquitin-conjugating enzyme]-L-cysteine + [acceptor protein]-L-lysine = [E2 ubiquitin-conjugating enzyme]-L-cysteine + N(6)-ubiquitinyl-[acceptor protein]-L-lysine.</text>
        <dbReference type="EC" id="2.3.2.27"/>
    </reaction>
</comment>
<keyword evidence="4 5" id="KW-0833">Ubl conjugation pathway</keyword>
<dbReference type="InterPro" id="IPR013083">
    <property type="entry name" value="Znf_RING/FYVE/PHD"/>
</dbReference>
<accession>A0AAW1JS75</accession>
<feature type="domain" description="U-box" evidence="7">
    <location>
        <begin position="28"/>
        <end position="102"/>
    </location>
</feature>
<comment type="function">
    <text evidence="5">Functions as an E3 ubiquitin ligase.</text>
</comment>
<dbReference type="CDD" id="cd16664">
    <property type="entry name" value="RING-Ubox_PUB"/>
    <property type="match status" value="1"/>
</dbReference>
<proteinExistence type="predicted"/>
<dbReference type="SUPFAM" id="SSF48371">
    <property type="entry name" value="ARM repeat"/>
    <property type="match status" value="1"/>
</dbReference>
<comment type="pathway">
    <text evidence="2 5">Protein modification; protein ubiquitination.</text>
</comment>
<dbReference type="InterPro" id="IPR045210">
    <property type="entry name" value="RING-Ubox_PUB"/>
</dbReference>
<dbReference type="GO" id="GO:0061630">
    <property type="term" value="F:ubiquitin protein ligase activity"/>
    <property type="evidence" value="ECO:0007669"/>
    <property type="project" value="UniProtKB-UniRule"/>
</dbReference>
<dbReference type="InterPro" id="IPR045185">
    <property type="entry name" value="PUB22/23/24-like"/>
</dbReference>
<dbReference type="EMBL" id="JBDFQZ010000007">
    <property type="protein sequence ID" value="KAK9706580.1"/>
    <property type="molecule type" value="Genomic_DNA"/>
</dbReference>
<dbReference type="Proteomes" id="UP001443914">
    <property type="component" value="Unassembled WGS sequence"/>
</dbReference>
<comment type="caution">
    <text evidence="8">The sequence shown here is derived from an EMBL/GenBank/DDBJ whole genome shotgun (WGS) entry which is preliminary data.</text>
</comment>
<evidence type="ECO:0000256" key="5">
    <source>
        <dbReference type="RuleBase" id="RU369093"/>
    </source>
</evidence>
<reference evidence="8" key="1">
    <citation type="submission" date="2024-03" db="EMBL/GenBank/DDBJ databases">
        <title>WGS assembly of Saponaria officinalis var. Norfolk2.</title>
        <authorList>
            <person name="Jenkins J."/>
            <person name="Shu S."/>
            <person name="Grimwood J."/>
            <person name="Barry K."/>
            <person name="Goodstein D."/>
            <person name="Schmutz J."/>
            <person name="Leebens-Mack J."/>
            <person name="Osbourn A."/>
        </authorList>
    </citation>
    <scope>NUCLEOTIDE SEQUENCE [LARGE SCALE GENOMIC DNA]</scope>
    <source>
        <strain evidence="8">JIC</strain>
    </source>
</reference>
<dbReference type="PANTHER" id="PTHR22849">
    <property type="entry name" value="WDSAM1 PROTEIN"/>
    <property type="match status" value="1"/>
</dbReference>
<dbReference type="InterPro" id="IPR011989">
    <property type="entry name" value="ARM-like"/>
</dbReference>
<evidence type="ECO:0000256" key="2">
    <source>
        <dbReference type="ARBA" id="ARBA00004906"/>
    </source>
</evidence>
<dbReference type="SMART" id="SM00504">
    <property type="entry name" value="Ubox"/>
    <property type="match status" value="1"/>
</dbReference>
<dbReference type="AlphaFoldDB" id="A0AAW1JS75"/>
<name>A0AAW1JS75_SAPOF</name>
<dbReference type="Gene3D" id="1.25.10.10">
    <property type="entry name" value="Leucine-rich Repeat Variant"/>
    <property type="match status" value="1"/>
</dbReference>
<evidence type="ECO:0000259" key="7">
    <source>
        <dbReference type="PROSITE" id="PS51698"/>
    </source>
</evidence>
<protein>
    <recommendedName>
        <fullName evidence="5 7">U-box domain-containing protein</fullName>
        <ecNumber evidence="5">2.3.2.27</ecNumber>
    </recommendedName>
    <alternativeName>
        <fullName evidence="5">RING-type E3 ubiquitin transferase PUB</fullName>
    </alternativeName>
</protein>
<feature type="compositionally biased region" description="Basic residues" evidence="6">
    <location>
        <begin position="1"/>
        <end position="12"/>
    </location>
</feature>
<dbReference type="Gene3D" id="3.30.40.10">
    <property type="entry name" value="Zinc/RING finger domain, C3HC4 (zinc finger)"/>
    <property type="match status" value="1"/>
</dbReference>
<sequence>MIASWRRKKASRAAKGGNGVEMTPSELIIPNHFRCPISLDMMKDPVTLSTGITYDRENIEKWIESGNITCPMTNQVLRTLEPIPNHTIRRMIQDWCVENRAHGVERIPTPRVPVSSDEVGHILEKISMSRAPQDCKELVGTIIRWMKESERNKRCIIENGGAMTLASTFYSFAEGDGENVISLLEDVMNGLTFMMPFNYEAEGHLKSFRSLERLVWFMKSGGLSGRVNATLIIKELISNPRGVANVIQILVKSEGAIEGLIKLIKEPICASSTKASLIVIYHMIVSTTDLSSQCTIVGRLVDLGLVSFVLDILVDADKSICEKSLGVLDAICQCDIGRTAVYNSALTVPVVVKKILRISDLATEFSVSVLWRLCDYERREDGGVIVEALEVGAFQKLLLILQVGCNINEKSKEKVTKLLKLLNQFRSKVECIEPMDFKNLKRSF</sequence>
<dbReference type="PANTHER" id="PTHR22849:SF139">
    <property type="entry name" value="U-BOX DOMAIN-CONTAINING PROTEIN"/>
    <property type="match status" value="1"/>
</dbReference>
<organism evidence="8 9">
    <name type="scientific">Saponaria officinalis</name>
    <name type="common">Common soapwort</name>
    <name type="synonym">Lychnis saponaria</name>
    <dbReference type="NCBI Taxonomy" id="3572"/>
    <lineage>
        <taxon>Eukaryota</taxon>
        <taxon>Viridiplantae</taxon>
        <taxon>Streptophyta</taxon>
        <taxon>Embryophyta</taxon>
        <taxon>Tracheophyta</taxon>
        <taxon>Spermatophyta</taxon>
        <taxon>Magnoliopsida</taxon>
        <taxon>eudicotyledons</taxon>
        <taxon>Gunneridae</taxon>
        <taxon>Pentapetalae</taxon>
        <taxon>Caryophyllales</taxon>
        <taxon>Caryophyllaceae</taxon>
        <taxon>Caryophylleae</taxon>
        <taxon>Saponaria</taxon>
    </lineage>
</organism>
<evidence type="ECO:0000313" key="9">
    <source>
        <dbReference type="Proteomes" id="UP001443914"/>
    </source>
</evidence>
<gene>
    <name evidence="8" type="ORF">RND81_07G136500</name>
</gene>
<dbReference type="InterPro" id="IPR003613">
    <property type="entry name" value="Ubox_domain"/>
</dbReference>